<evidence type="ECO:0000313" key="1">
    <source>
        <dbReference type="EMBL" id="MBK7414320.1"/>
    </source>
</evidence>
<reference evidence="1 2" key="1">
    <citation type="submission" date="2020-10" db="EMBL/GenBank/DDBJ databases">
        <title>Connecting structure to function with the recovery of over 1000 high-quality activated sludge metagenome-assembled genomes encoding full-length rRNA genes using long-read sequencing.</title>
        <authorList>
            <person name="Singleton C.M."/>
            <person name="Petriglieri F."/>
            <person name="Kristensen J.M."/>
            <person name="Kirkegaard R.H."/>
            <person name="Michaelsen T.Y."/>
            <person name="Andersen M.H."/>
            <person name="Karst S.M."/>
            <person name="Dueholm M.S."/>
            <person name="Nielsen P.H."/>
            <person name="Albertsen M."/>
        </authorList>
    </citation>
    <scope>NUCLEOTIDE SEQUENCE [LARGE SCALE GENOMIC DNA]</scope>
    <source>
        <strain evidence="1">EsbW_18-Q3-R4-48_BATAC.463</strain>
    </source>
</reference>
<accession>A0A935N1U1</accession>
<comment type="caution">
    <text evidence="1">The sequence shown here is derived from an EMBL/GenBank/DDBJ whole genome shotgun (WGS) entry which is preliminary data.</text>
</comment>
<name>A0A935N1U1_9RHOO</name>
<evidence type="ECO:0000313" key="2">
    <source>
        <dbReference type="Proteomes" id="UP000739411"/>
    </source>
</evidence>
<sequence>MLSTVPPCWSARWWLKDKPGEWSGIKALIGGTENIRDVLGNMIGNATMLIDAAVKNEARQKIAALAESERGSGKFMTRIATESRPVRLQRDEVINGILKALRLDRKDPLTLMQLPTSRRRLKVAPACLTSSWATRHRQAVTW</sequence>
<organism evidence="1 2">
    <name type="scientific">Candidatus Dechloromonas phosphorivorans</name>
    <dbReference type="NCBI Taxonomy" id="2899244"/>
    <lineage>
        <taxon>Bacteria</taxon>
        <taxon>Pseudomonadati</taxon>
        <taxon>Pseudomonadota</taxon>
        <taxon>Betaproteobacteria</taxon>
        <taxon>Rhodocyclales</taxon>
        <taxon>Azonexaceae</taxon>
        <taxon>Dechloromonas</taxon>
    </lineage>
</organism>
<dbReference type="EMBL" id="JADJMS010000008">
    <property type="protein sequence ID" value="MBK7414320.1"/>
    <property type="molecule type" value="Genomic_DNA"/>
</dbReference>
<gene>
    <name evidence="1" type="ORF">IPJ38_03560</name>
</gene>
<dbReference type="Proteomes" id="UP000739411">
    <property type="component" value="Unassembled WGS sequence"/>
</dbReference>
<proteinExistence type="predicted"/>
<dbReference type="AlphaFoldDB" id="A0A935N1U1"/>
<protein>
    <submittedName>
        <fullName evidence="1">Uncharacterized protein</fullName>
    </submittedName>
</protein>